<dbReference type="PROSITE" id="PS50294">
    <property type="entry name" value="WD_REPEATS_REGION"/>
    <property type="match status" value="6"/>
</dbReference>
<feature type="repeat" description="WD" evidence="1">
    <location>
        <begin position="433"/>
        <end position="473"/>
    </location>
</feature>
<gene>
    <name evidence="2" type="ORF">PPRIM_AZ9-3.1.T1060168</name>
</gene>
<sequence length="592" mass="66455">MYCYFAQKKDLYEIFAYAKDVDEEIFSIILQKFRKEKMQDILGYLSNDGNQRLLEQYILQGQNLTQVDKEQKLYFVRNNIEQLINALKKIKDHDFNKIDYSTEENQEYRQDLVKRIKDDMQIIEFLKYLVHLISIENNLIECESNSFNLLVEMKVDMKNKNFENIKIQNASLVGDNFCGCNLSKSQLFKLDISGINLNGALLINCKWNNLRILELNKLDGHKSPIASLCFSPDCKTLASGSYDGLISLWDVKTGQYIAKLNGHSNTAYAVSFSPDGTTFAGSQNNVICLWDIKSRKIKSKFEGHSGNVSSICFSPDCRTLASCSWDSSIRLWDVQTGQLKAYLNDHYDLVFSISISPDGTTLASGGGGLVGGGDFSIRLWDVKTGQQKAKLNGHSNTVYAVSFSPDGTTLASGSRDNSICVWDVQTGQQKAKLNGHTHYVQSVCFSSDGILASGSWDLSIRLWDVKTGQQKAKLDVHTHCVQSVCFSSDGTLASGSWDKSIRLWNVKLGEEIKPPCKNYLDISLQKNLQSDGFIYNITIPLISESLLLQAKGALIKGIYINHQEINLLELFNKKGSLILEDSLNITQNAIQK</sequence>
<accession>A0A8S1P5P6</accession>
<feature type="repeat" description="WD" evidence="1">
    <location>
        <begin position="301"/>
        <end position="342"/>
    </location>
</feature>
<dbReference type="InterPro" id="IPR001680">
    <property type="entry name" value="WD40_rpt"/>
</dbReference>
<keyword evidence="1" id="KW-0853">WD repeat</keyword>
<dbReference type="EMBL" id="CAJJDM010000109">
    <property type="protein sequence ID" value="CAD8098321.1"/>
    <property type="molecule type" value="Genomic_DNA"/>
</dbReference>
<reference evidence="2" key="1">
    <citation type="submission" date="2021-01" db="EMBL/GenBank/DDBJ databases">
        <authorList>
            <consortium name="Genoscope - CEA"/>
            <person name="William W."/>
        </authorList>
    </citation>
    <scope>NUCLEOTIDE SEQUENCE</scope>
</reference>
<feature type="repeat" description="WD" evidence="1">
    <location>
        <begin position="260"/>
        <end position="300"/>
    </location>
</feature>
<name>A0A8S1P5P6_PARPR</name>
<dbReference type="InterPro" id="IPR019775">
    <property type="entry name" value="WD40_repeat_CS"/>
</dbReference>
<dbReference type="Proteomes" id="UP000688137">
    <property type="component" value="Unassembled WGS sequence"/>
</dbReference>
<feature type="repeat" description="WD" evidence="1">
    <location>
        <begin position="218"/>
        <end position="259"/>
    </location>
</feature>
<evidence type="ECO:0000256" key="1">
    <source>
        <dbReference type="PROSITE-ProRule" id="PRU00221"/>
    </source>
</evidence>
<dbReference type="PROSITE" id="PS50082">
    <property type="entry name" value="WD_REPEATS_2"/>
    <property type="match status" value="7"/>
</dbReference>
<dbReference type="SMART" id="SM00320">
    <property type="entry name" value="WD40"/>
    <property type="match status" value="7"/>
</dbReference>
<protein>
    <submittedName>
        <fullName evidence="2">Uncharacterized protein</fullName>
    </submittedName>
</protein>
<evidence type="ECO:0000313" key="2">
    <source>
        <dbReference type="EMBL" id="CAD8098321.1"/>
    </source>
</evidence>
<feature type="repeat" description="WD" evidence="1">
    <location>
        <begin position="474"/>
        <end position="514"/>
    </location>
</feature>
<organism evidence="2 3">
    <name type="scientific">Paramecium primaurelia</name>
    <dbReference type="NCBI Taxonomy" id="5886"/>
    <lineage>
        <taxon>Eukaryota</taxon>
        <taxon>Sar</taxon>
        <taxon>Alveolata</taxon>
        <taxon>Ciliophora</taxon>
        <taxon>Intramacronucleata</taxon>
        <taxon>Oligohymenophorea</taxon>
        <taxon>Peniculida</taxon>
        <taxon>Parameciidae</taxon>
        <taxon>Paramecium</taxon>
    </lineage>
</organism>
<feature type="repeat" description="WD" evidence="1">
    <location>
        <begin position="391"/>
        <end position="432"/>
    </location>
</feature>
<dbReference type="PANTHER" id="PTHR45333">
    <property type="entry name" value="MEMBRANE PROTEIN-RELATED"/>
    <property type="match status" value="1"/>
</dbReference>
<evidence type="ECO:0000313" key="3">
    <source>
        <dbReference type="Proteomes" id="UP000688137"/>
    </source>
</evidence>
<dbReference type="AlphaFoldDB" id="A0A8S1P5P6"/>
<proteinExistence type="predicted"/>
<keyword evidence="3" id="KW-1185">Reference proteome</keyword>
<comment type="caution">
    <text evidence="2">The sequence shown here is derived from an EMBL/GenBank/DDBJ whole genome shotgun (WGS) entry which is preliminary data.</text>
</comment>
<dbReference type="CDD" id="cd00200">
    <property type="entry name" value="WD40"/>
    <property type="match status" value="1"/>
</dbReference>
<feature type="repeat" description="WD" evidence="1">
    <location>
        <begin position="343"/>
        <end position="390"/>
    </location>
</feature>
<dbReference type="PANTHER" id="PTHR45333:SF1">
    <property type="entry name" value="CHROMOSOME UNDETERMINED SCAFFOLD_625, WHOLE GENOME SHOTGUN SEQUENCE"/>
    <property type="match status" value="1"/>
</dbReference>
<dbReference type="Pfam" id="PF00400">
    <property type="entry name" value="WD40"/>
    <property type="match status" value="7"/>
</dbReference>
<dbReference type="PROSITE" id="PS00678">
    <property type="entry name" value="WD_REPEATS_1"/>
    <property type="match status" value="6"/>
</dbReference>